<protein>
    <recommendedName>
        <fullName evidence="14">Disulfide bond formation protein B</fullName>
    </recommendedName>
    <alternativeName>
        <fullName evidence="14">Disulfide oxidoreductase</fullName>
    </alternativeName>
</protein>
<dbReference type="AlphaFoldDB" id="A0A3N1NQ54"/>
<feature type="topological domain" description="Cytoplasmic" evidence="14">
    <location>
        <begin position="1"/>
        <end position="8"/>
    </location>
</feature>
<dbReference type="GO" id="GO:0009055">
    <property type="term" value="F:electron transfer activity"/>
    <property type="evidence" value="ECO:0007669"/>
    <property type="project" value="UniProtKB-UniRule"/>
</dbReference>
<dbReference type="GO" id="GO:0006457">
    <property type="term" value="P:protein folding"/>
    <property type="evidence" value="ECO:0007669"/>
    <property type="project" value="InterPro"/>
</dbReference>
<evidence type="ECO:0000256" key="8">
    <source>
        <dbReference type="ARBA" id="ARBA00022989"/>
    </source>
</evidence>
<dbReference type="OrthoDB" id="3711263at2"/>
<keyword evidence="5" id="KW-0997">Cell inner membrane</keyword>
<evidence type="ECO:0000256" key="15">
    <source>
        <dbReference type="SAM" id="Phobius"/>
    </source>
</evidence>
<dbReference type="InterPro" id="IPR050183">
    <property type="entry name" value="DsbB"/>
</dbReference>
<keyword evidence="10 14" id="KW-0472">Membrane</keyword>
<dbReference type="Proteomes" id="UP000273643">
    <property type="component" value="Unassembled WGS sequence"/>
</dbReference>
<sequence>MPLTIRMTNLLIVLAVVAMMAVALYMEHAMGLEPCPLCVSQRIFVILVGVWALLAFLHHPGRIGRGIYAGLGVLSAVAGGAVSSRQLWLQSLPASEVPACGPGVDYILDTFPLLDALRVMLTGDGNCAEVAWSLFGISIPGWTLIGFILLGLAHLWQALRRR</sequence>
<dbReference type="GO" id="GO:0005886">
    <property type="term" value="C:plasma membrane"/>
    <property type="evidence" value="ECO:0007669"/>
    <property type="project" value="UniProtKB-SubCell"/>
</dbReference>
<evidence type="ECO:0000313" key="16">
    <source>
        <dbReference type="EMBL" id="ROQ18009.1"/>
    </source>
</evidence>
<reference evidence="16 17" key="1">
    <citation type="submission" date="2018-11" db="EMBL/GenBank/DDBJ databases">
        <title>Genomic Encyclopedia of Type Strains, Phase IV (KMG-IV): sequencing the most valuable type-strain genomes for metagenomic binning, comparative biology and taxonomic classification.</title>
        <authorList>
            <person name="Goeker M."/>
        </authorList>
    </citation>
    <scope>NUCLEOTIDE SEQUENCE [LARGE SCALE GENOMIC DNA]</scope>
    <source>
        <strain evidence="16 17">DSM 16974</strain>
    </source>
</reference>
<dbReference type="RefSeq" id="WP_123639345.1">
    <property type="nucleotide sequence ID" value="NZ_RJUK01000003.1"/>
</dbReference>
<comment type="function">
    <text evidence="14">Required for disulfide bond formation in some periplasmic proteins. Acts by oxidizing the DsbA protein.</text>
</comment>
<organism evidence="16 17">
    <name type="scientific">Marinimicrobium koreense</name>
    <dbReference type="NCBI Taxonomy" id="306545"/>
    <lineage>
        <taxon>Bacteria</taxon>
        <taxon>Pseudomonadati</taxon>
        <taxon>Pseudomonadota</taxon>
        <taxon>Gammaproteobacteria</taxon>
        <taxon>Cellvibrionales</taxon>
        <taxon>Cellvibrionaceae</taxon>
        <taxon>Marinimicrobium</taxon>
    </lineage>
</organism>
<dbReference type="Pfam" id="PF02600">
    <property type="entry name" value="DsbB"/>
    <property type="match status" value="1"/>
</dbReference>
<evidence type="ECO:0000256" key="13">
    <source>
        <dbReference type="ARBA" id="ARBA00023284"/>
    </source>
</evidence>
<keyword evidence="17" id="KW-1185">Reference proteome</keyword>
<comment type="subcellular location">
    <subcellularLocation>
        <location evidence="1">Cell inner membrane</location>
        <topology evidence="1">Multi-pass membrane protein</topology>
    </subcellularLocation>
    <subcellularLocation>
        <location evidence="14">Cell membrane</location>
        <topology evidence="14">Multi-pass membrane protein</topology>
    </subcellularLocation>
</comment>
<keyword evidence="6 14" id="KW-0812">Transmembrane</keyword>
<dbReference type="Gene3D" id="1.20.1550.10">
    <property type="entry name" value="DsbB-like"/>
    <property type="match status" value="1"/>
</dbReference>
<feature type="topological domain" description="Cytoplasmic" evidence="14">
    <location>
        <begin position="61"/>
        <end position="66"/>
    </location>
</feature>
<keyword evidence="12 14" id="KW-0143">Chaperone</keyword>
<dbReference type="SUPFAM" id="SSF158442">
    <property type="entry name" value="DsbB-like"/>
    <property type="match status" value="1"/>
</dbReference>
<evidence type="ECO:0000256" key="1">
    <source>
        <dbReference type="ARBA" id="ARBA00004429"/>
    </source>
</evidence>
<keyword evidence="3 14" id="KW-0813">Transport</keyword>
<feature type="transmembrane region" description="Helical" evidence="15">
    <location>
        <begin position="39"/>
        <end position="57"/>
    </location>
</feature>
<dbReference type="PANTHER" id="PTHR36570">
    <property type="entry name" value="DISULFIDE BOND FORMATION PROTEIN B"/>
    <property type="match status" value="1"/>
</dbReference>
<evidence type="ECO:0000256" key="7">
    <source>
        <dbReference type="ARBA" id="ARBA00022982"/>
    </source>
</evidence>
<comment type="caution">
    <text evidence="16">The sequence shown here is derived from an EMBL/GenBank/DDBJ whole genome shotgun (WGS) entry which is preliminary data.</text>
</comment>
<feature type="disulfide bond" description="Redox-active" evidence="14">
    <location>
        <begin position="35"/>
        <end position="38"/>
    </location>
</feature>
<evidence type="ECO:0000256" key="12">
    <source>
        <dbReference type="ARBA" id="ARBA00023186"/>
    </source>
</evidence>
<evidence type="ECO:0000256" key="9">
    <source>
        <dbReference type="ARBA" id="ARBA00023002"/>
    </source>
</evidence>
<feature type="topological domain" description="Periplasmic" evidence="14">
    <location>
        <begin position="26"/>
        <end position="43"/>
    </location>
</feature>
<evidence type="ECO:0000313" key="17">
    <source>
        <dbReference type="Proteomes" id="UP000273643"/>
    </source>
</evidence>
<dbReference type="HAMAP" id="MF_00286">
    <property type="entry name" value="DsbB"/>
    <property type="match status" value="1"/>
</dbReference>
<proteinExistence type="inferred from homology"/>
<dbReference type="InterPro" id="IPR022920">
    <property type="entry name" value="Disulphide_bond_form_DsbB"/>
</dbReference>
<feature type="topological domain" description="Cytoplasmic" evidence="14">
    <location>
        <begin position="161"/>
        <end position="162"/>
    </location>
</feature>
<evidence type="ECO:0000256" key="3">
    <source>
        <dbReference type="ARBA" id="ARBA00022448"/>
    </source>
</evidence>
<dbReference type="PANTHER" id="PTHR36570:SF3">
    <property type="entry name" value="DISULFIDE BOND FORMATION PROTEIN B"/>
    <property type="match status" value="1"/>
</dbReference>
<evidence type="ECO:0000256" key="5">
    <source>
        <dbReference type="ARBA" id="ARBA00022519"/>
    </source>
</evidence>
<evidence type="ECO:0000256" key="10">
    <source>
        <dbReference type="ARBA" id="ARBA00023136"/>
    </source>
</evidence>
<feature type="transmembrane region" description="Helical" evidence="15">
    <location>
        <begin position="130"/>
        <end position="156"/>
    </location>
</feature>
<keyword evidence="9 14" id="KW-0560">Oxidoreductase</keyword>
<dbReference type="InterPro" id="IPR023380">
    <property type="entry name" value="DsbB-like_sf"/>
</dbReference>
<accession>A0A3N1NQ54</accession>
<keyword evidence="11 14" id="KW-1015">Disulfide bond</keyword>
<keyword evidence="4 14" id="KW-1003">Cell membrane</keyword>
<evidence type="ECO:0000256" key="4">
    <source>
        <dbReference type="ARBA" id="ARBA00022475"/>
    </source>
</evidence>
<comment type="caution">
    <text evidence="14">Lacks conserved residue(s) required for the propagation of feature annotation.</text>
</comment>
<keyword evidence="8 14" id="KW-1133">Transmembrane helix</keyword>
<evidence type="ECO:0000256" key="6">
    <source>
        <dbReference type="ARBA" id="ARBA00022692"/>
    </source>
</evidence>
<evidence type="ECO:0000256" key="11">
    <source>
        <dbReference type="ARBA" id="ARBA00023157"/>
    </source>
</evidence>
<dbReference type="EMBL" id="RJUK01000003">
    <property type="protein sequence ID" value="ROQ18009.1"/>
    <property type="molecule type" value="Genomic_DNA"/>
</dbReference>
<keyword evidence="13 14" id="KW-0676">Redox-active center</keyword>
<feature type="transmembrane region" description="Helical" evidence="15">
    <location>
        <begin position="69"/>
        <end position="88"/>
    </location>
</feature>
<comment type="similarity">
    <text evidence="2 14">Belongs to the DsbB family.</text>
</comment>
<evidence type="ECO:0000256" key="2">
    <source>
        <dbReference type="ARBA" id="ARBA00008823"/>
    </source>
</evidence>
<dbReference type="GO" id="GO:0015035">
    <property type="term" value="F:protein-disulfide reductase activity"/>
    <property type="evidence" value="ECO:0007669"/>
    <property type="project" value="UniProtKB-UniRule"/>
</dbReference>
<keyword evidence="7 14" id="KW-0249">Electron transport</keyword>
<dbReference type="InterPro" id="IPR003752">
    <property type="entry name" value="DiS_bond_form_DsbB/BdbC"/>
</dbReference>
<gene>
    <name evidence="14" type="primary">dsbB</name>
    <name evidence="16" type="ORF">EDC38_2981</name>
</gene>
<name>A0A3N1NQ54_9GAMM</name>
<evidence type="ECO:0000256" key="14">
    <source>
        <dbReference type="HAMAP-Rule" id="MF_00286"/>
    </source>
</evidence>